<accession>A0AA38GR79</accession>
<keyword evidence="5" id="KW-1185">Reference proteome</keyword>
<dbReference type="PANTHER" id="PTHR44411:SF1">
    <property type="entry name" value="THO COMPLEX SUBUNIT 6 HOMOLOG"/>
    <property type="match status" value="1"/>
</dbReference>
<dbReference type="Proteomes" id="UP000824469">
    <property type="component" value="Unassembled WGS sequence"/>
</dbReference>
<dbReference type="PROSITE" id="PS50082">
    <property type="entry name" value="WD_REPEATS_2"/>
    <property type="match status" value="1"/>
</dbReference>
<dbReference type="PANTHER" id="PTHR44411">
    <property type="entry name" value="THO COMPLEX SUBUNIT 6 HOMOLOG"/>
    <property type="match status" value="1"/>
</dbReference>
<protein>
    <submittedName>
        <fullName evidence="4">Uncharacterized protein</fullName>
    </submittedName>
</protein>
<dbReference type="SUPFAM" id="SSF50978">
    <property type="entry name" value="WD40 repeat-like"/>
    <property type="match status" value="1"/>
</dbReference>
<dbReference type="GO" id="GO:0000346">
    <property type="term" value="C:transcription export complex"/>
    <property type="evidence" value="ECO:0007669"/>
    <property type="project" value="TreeGrafter"/>
</dbReference>
<gene>
    <name evidence="4" type="ORF">KI387_007150</name>
</gene>
<feature type="non-terminal residue" evidence="4">
    <location>
        <position position="1"/>
    </location>
</feature>
<sequence length="198" mass="21110">GPWGALSPMPETNALAIDKQGNRIFSAAGDRHAYCWDMEVGKITMTFKGHSDYLHCIVARPSQNQVLTGSEDGTARIWDCRNGHCIAILDPLRATKITKQSNKSSPWVGCMALDTSQNWLACGSGGGCLTLWSLPGLDAIIRIATRAPPQDLVIANNQIVAVGAQPLLSRFSFGGKILSQVNCAPSSAYSVDVHSSGV</sequence>
<feature type="non-terminal residue" evidence="4">
    <location>
        <position position="198"/>
    </location>
</feature>
<name>A0AA38GR79_TAXCH</name>
<evidence type="ECO:0000256" key="2">
    <source>
        <dbReference type="ARBA" id="ARBA00022574"/>
    </source>
</evidence>
<dbReference type="InterPro" id="IPR001680">
    <property type="entry name" value="WD40_rpt"/>
</dbReference>
<evidence type="ECO:0000256" key="1">
    <source>
        <dbReference type="ARBA" id="ARBA00009728"/>
    </source>
</evidence>
<feature type="repeat" description="WD" evidence="3">
    <location>
        <begin position="47"/>
        <end position="88"/>
    </location>
</feature>
<organism evidence="4 5">
    <name type="scientific">Taxus chinensis</name>
    <name type="common">Chinese yew</name>
    <name type="synonym">Taxus wallichiana var. chinensis</name>
    <dbReference type="NCBI Taxonomy" id="29808"/>
    <lineage>
        <taxon>Eukaryota</taxon>
        <taxon>Viridiplantae</taxon>
        <taxon>Streptophyta</taxon>
        <taxon>Embryophyta</taxon>
        <taxon>Tracheophyta</taxon>
        <taxon>Spermatophyta</taxon>
        <taxon>Pinopsida</taxon>
        <taxon>Pinidae</taxon>
        <taxon>Conifers II</taxon>
        <taxon>Cupressales</taxon>
        <taxon>Taxaceae</taxon>
        <taxon>Taxus</taxon>
    </lineage>
</organism>
<dbReference type="PROSITE" id="PS50294">
    <property type="entry name" value="WD_REPEATS_REGION"/>
    <property type="match status" value="1"/>
</dbReference>
<dbReference type="OMA" id="ICKNATH"/>
<keyword evidence="2 3" id="KW-0853">WD repeat</keyword>
<dbReference type="InterPro" id="IPR015943">
    <property type="entry name" value="WD40/YVTN_repeat-like_dom_sf"/>
</dbReference>
<evidence type="ECO:0000313" key="4">
    <source>
        <dbReference type="EMBL" id="KAH9326972.1"/>
    </source>
</evidence>
<comment type="caution">
    <text evidence="4">The sequence shown here is derived from an EMBL/GenBank/DDBJ whole genome shotgun (WGS) entry which is preliminary data.</text>
</comment>
<dbReference type="Gene3D" id="2.130.10.10">
    <property type="entry name" value="YVTN repeat-like/Quinoprotein amine dehydrogenase"/>
    <property type="match status" value="1"/>
</dbReference>
<dbReference type="AlphaFoldDB" id="A0AA38GR79"/>
<dbReference type="EMBL" id="JAHRHJ020000002">
    <property type="protein sequence ID" value="KAH9326972.1"/>
    <property type="molecule type" value="Genomic_DNA"/>
</dbReference>
<dbReference type="Pfam" id="PF00400">
    <property type="entry name" value="WD40"/>
    <property type="match status" value="2"/>
</dbReference>
<reference evidence="4 5" key="1">
    <citation type="journal article" date="2021" name="Nat. Plants">
        <title>The Taxus genome provides insights into paclitaxel biosynthesis.</title>
        <authorList>
            <person name="Xiong X."/>
            <person name="Gou J."/>
            <person name="Liao Q."/>
            <person name="Li Y."/>
            <person name="Zhou Q."/>
            <person name="Bi G."/>
            <person name="Li C."/>
            <person name="Du R."/>
            <person name="Wang X."/>
            <person name="Sun T."/>
            <person name="Guo L."/>
            <person name="Liang H."/>
            <person name="Lu P."/>
            <person name="Wu Y."/>
            <person name="Zhang Z."/>
            <person name="Ro D.K."/>
            <person name="Shang Y."/>
            <person name="Huang S."/>
            <person name="Yan J."/>
        </authorList>
    </citation>
    <scope>NUCLEOTIDE SEQUENCE [LARGE SCALE GENOMIC DNA]</scope>
    <source>
        <strain evidence="4">Ta-2019</strain>
    </source>
</reference>
<dbReference type="SMART" id="SM00320">
    <property type="entry name" value="WD40"/>
    <property type="match status" value="3"/>
</dbReference>
<dbReference type="GO" id="GO:0000347">
    <property type="term" value="C:THO complex"/>
    <property type="evidence" value="ECO:0007669"/>
    <property type="project" value="TreeGrafter"/>
</dbReference>
<evidence type="ECO:0000313" key="5">
    <source>
        <dbReference type="Proteomes" id="UP000824469"/>
    </source>
</evidence>
<dbReference type="InterPro" id="IPR042626">
    <property type="entry name" value="THOC6"/>
</dbReference>
<evidence type="ECO:0000256" key="3">
    <source>
        <dbReference type="PROSITE-ProRule" id="PRU00221"/>
    </source>
</evidence>
<dbReference type="GO" id="GO:0006406">
    <property type="term" value="P:mRNA export from nucleus"/>
    <property type="evidence" value="ECO:0007669"/>
    <property type="project" value="TreeGrafter"/>
</dbReference>
<comment type="similarity">
    <text evidence="1">Belongs to the WD repeat THOC6 family.</text>
</comment>
<proteinExistence type="inferred from homology"/>
<dbReference type="InterPro" id="IPR036322">
    <property type="entry name" value="WD40_repeat_dom_sf"/>
</dbReference>